<sequence length="177" mass="19338">MSLVKPSFNHTVSGSDCEEEDYLVNADDHKPRSPLSVQHDGGLVPVQSPPFENESAEKPSSTLSDYSNQVELDADNGSVASSDIDHVQHCATATGESDRHQGSEDTSELHQVSESGPGDQPSTKRQVSVNLSELQSTEEKESNNSVKISSPIRTLPVKKSVQRELLQFAQYCNATRW</sequence>
<evidence type="ECO:0000313" key="2">
    <source>
        <dbReference type="EMBL" id="VDP89602.1"/>
    </source>
</evidence>
<reference evidence="4" key="1">
    <citation type="submission" date="2016-06" db="UniProtKB">
        <authorList>
            <consortium name="WormBaseParasite"/>
        </authorList>
    </citation>
    <scope>IDENTIFICATION</scope>
</reference>
<evidence type="ECO:0000313" key="4">
    <source>
        <dbReference type="WBParaSite" id="ECPE_0001236601-mRNA-1"/>
    </source>
</evidence>
<feature type="region of interest" description="Disordered" evidence="1">
    <location>
        <begin position="1"/>
        <end position="152"/>
    </location>
</feature>
<protein>
    <submittedName>
        <fullName evidence="2 4">Uncharacterized protein</fullName>
    </submittedName>
</protein>
<evidence type="ECO:0000313" key="3">
    <source>
        <dbReference type="Proteomes" id="UP000272942"/>
    </source>
</evidence>
<accession>A0A183AZE5</accession>
<name>A0A183AZE5_9TREM</name>
<reference evidence="2 3" key="2">
    <citation type="submission" date="2018-11" db="EMBL/GenBank/DDBJ databases">
        <authorList>
            <consortium name="Pathogen Informatics"/>
        </authorList>
    </citation>
    <scope>NUCLEOTIDE SEQUENCE [LARGE SCALE GENOMIC DNA]</scope>
    <source>
        <strain evidence="2 3">Egypt</strain>
    </source>
</reference>
<organism evidence="4">
    <name type="scientific">Echinostoma caproni</name>
    <dbReference type="NCBI Taxonomy" id="27848"/>
    <lineage>
        <taxon>Eukaryota</taxon>
        <taxon>Metazoa</taxon>
        <taxon>Spiralia</taxon>
        <taxon>Lophotrochozoa</taxon>
        <taxon>Platyhelminthes</taxon>
        <taxon>Trematoda</taxon>
        <taxon>Digenea</taxon>
        <taxon>Plagiorchiida</taxon>
        <taxon>Echinostomata</taxon>
        <taxon>Echinostomatoidea</taxon>
        <taxon>Echinostomatidae</taxon>
        <taxon>Echinostoma</taxon>
    </lineage>
</organism>
<evidence type="ECO:0000256" key="1">
    <source>
        <dbReference type="SAM" id="MobiDB-lite"/>
    </source>
</evidence>
<proteinExistence type="predicted"/>
<dbReference type="EMBL" id="UZAN01052650">
    <property type="protein sequence ID" value="VDP89602.1"/>
    <property type="molecule type" value="Genomic_DNA"/>
</dbReference>
<dbReference type="Proteomes" id="UP000272942">
    <property type="component" value="Unassembled WGS sequence"/>
</dbReference>
<gene>
    <name evidence="2" type="ORF">ECPE_LOCUS12330</name>
</gene>
<feature type="compositionally biased region" description="Polar residues" evidence="1">
    <location>
        <begin position="58"/>
        <end position="70"/>
    </location>
</feature>
<dbReference type="AlphaFoldDB" id="A0A183AZE5"/>
<feature type="compositionally biased region" description="Polar residues" evidence="1">
    <location>
        <begin position="109"/>
        <end position="135"/>
    </location>
</feature>
<keyword evidence="3" id="KW-1185">Reference proteome</keyword>
<feature type="compositionally biased region" description="Polar residues" evidence="1">
    <location>
        <begin position="143"/>
        <end position="152"/>
    </location>
</feature>
<dbReference type="WBParaSite" id="ECPE_0001236601-mRNA-1">
    <property type="protein sequence ID" value="ECPE_0001236601-mRNA-1"/>
    <property type="gene ID" value="ECPE_0001236601"/>
</dbReference>
<dbReference type="OrthoDB" id="10479969at2759"/>